<evidence type="ECO:0000313" key="2">
    <source>
        <dbReference type="EMBL" id="SNT26336.1"/>
    </source>
</evidence>
<evidence type="ECO:0000313" key="3">
    <source>
        <dbReference type="Proteomes" id="UP000198432"/>
    </source>
</evidence>
<accession>A0A239L6U3</accession>
<sequence length="385" mass="44405">MQQNKFLFLFLCCLQVVSVAVAQDTSAPAARERLHQNFDRISPAPDAKRVYYEQRLYRNPLVGLIQAQEVMADPAVAEFVPLFQGIPLGNYRLGDTLSYTPLGRADRQAYKRTVPFRPWHYKLDFWLQPQFVASFGNFEKPVQSNTSLLLLSQLYLYRGLVLNGGVLFPLVHELDNRPKIIRPAPLFLNQFLALQNHHFVSASAGFFYNDQYGLNIQYRHMPLDRPFSFGAEAGLTGMYYYTGKGVYYGQVNKLLLLADVAYRLSHPDLTLKLSGGQYLQQDKGLRLDIIRQFSNVEVGLYAINTQNGATLGFNFALSLPPGKILQGKHARLRTDDEFVWEYSYSGGYNIGQRYRTGYQLDRKLRQYHEQYLQRQYQQYQELSKD</sequence>
<name>A0A239L6U3_9BACT</name>
<dbReference type="EMBL" id="FZOQ01000037">
    <property type="protein sequence ID" value="SNT26336.1"/>
    <property type="molecule type" value="Genomic_DNA"/>
</dbReference>
<dbReference type="Proteomes" id="UP000198432">
    <property type="component" value="Unassembled WGS sequence"/>
</dbReference>
<proteinExistence type="predicted"/>
<reference evidence="3" key="1">
    <citation type="submission" date="2017-06" db="EMBL/GenBank/DDBJ databases">
        <authorList>
            <person name="Varghese N."/>
            <person name="Submissions S."/>
        </authorList>
    </citation>
    <scope>NUCLEOTIDE SEQUENCE [LARGE SCALE GENOMIC DNA]</scope>
    <source>
        <strain evidence="3">NKM1</strain>
    </source>
</reference>
<evidence type="ECO:0000256" key="1">
    <source>
        <dbReference type="SAM" id="SignalP"/>
    </source>
</evidence>
<dbReference type="OrthoDB" id="928790at2"/>
<keyword evidence="1" id="KW-0732">Signal</keyword>
<feature type="signal peptide" evidence="1">
    <location>
        <begin position="1"/>
        <end position="22"/>
    </location>
</feature>
<dbReference type="RefSeq" id="WP_089321710.1">
    <property type="nucleotide sequence ID" value="NZ_FZOQ01000037.1"/>
</dbReference>
<dbReference type="Pfam" id="PF06082">
    <property type="entry name" value="YjbH"/>
    <property type="match status" value="1"/>
</dbReference>
<dbReference type="InterPro" id="IPR010344">
    <property type="entry name" value="YbjH"/>
</dbReference>
<protein>
    <submittedName>
        <fullName evidence="2">Exopolysaccharide biosynthesis protein YbjH</fullName>
    </submittedName>
</protein>
<dbReference type="AlphaFoldDB" id="A0A239L6U3"/>
<organism evidence="2 3">
    <name type="scientific">Pontibacter ummariensis</name>
    <dbReference type="NCBI Taxonomy" id="1610492"/>
    <lineage>
        <taxon>Bacteria</taxon>
        <taxon>Pseudomonadati</taxon>
        <taxon>Bacteroidota</taxon>
        <taxon>Cytophagia</taxon>
        <taxon>Cytophagales</taxon>
        <taxon>Hymenobacteraceae</taxon>
        <taxon>Pontibacter</taxon>
    </lineage>
</organism>
<keyword evidence="3" id="KW-1185">Reference proteome</keyword>
<gene>
    <name evidence="2" type="ORF">SAMN06296052_1376</name>
</gene>
<feature type="chain" id="PRO_5012647417" evidence="1">
    <location>
        <begin position="23"/>
        <end position="385"/>
    </location>
</feature>